<organism evidence="1">
    <name type="scientific">Glycine max</name>
    <name type="common">Soybean</name>
    <name type="synonym">Glycine hispida</name>
    <dbReference type="NCBI Taxonomy" id="3847"/>
    <lineage>
        <taxon>Eukaryota</taxon>
        <taxon>Viridiplantae</taxon>
        <taxon>Streptophyta</taxon>
        <taxon>Embryophyta</taxon>
        <taxon>Tracheophyta</taxon>
        <taxon>Spermatophyta</taxon>
        <taxon>Magnoliopsida</taxon>
        <taxon>eudicotyledons</taxon>
        <taxon>Gunneridae</taxon>
        <taxon>Pentapetalae</taxon>
        <taxon>rosids</taxon>
        <taxon>fabids</taxon>
        <taxon>Fabales</taxon>
        <taxon>Fabaceae</taxon>
        <taxon>Papilionoideae</taxon>
        <taxon>50 kb inversion clade</taxon>
        <taxon>NPAAA clade</taxon>
        <taxon>indigoferoid/millettioid clade</taxon>
        <taxon>Phaseoleae</taxon>
        <taxon>Glycine</taxon>
        <taxon>Glycine subgen. Soja</taxon>
    </lineage>
</organism>
<dbReference type="Gramene" id="KRH35861">
    <property type="protein sequence ID" value="KRH35861"/>
    <property type="gene ID" value="GLYMA_10G268800"/>
</dbReference>
<dbReference type="InParanoid" id="A0A0R0I6P9"/>
<evidence type="ECO:0000313" key="3">
    <source>
        <dbReference type="Proteomes" id="UP000008827"/>
    </source>
</evidence>
<gene>
    <name evidence="1" type="ORF">GLYMA_10G268800</name>
</gene>
<name>A0A0R0I6P9_SOYBN</name>
<reference evidence="2" key="2">
    <citation type="submission" date="2018-02" db="UniProtKB">
        <authorList>
            <consortium name="EnsemblPlants"/>
        </authorList>
    </citation>
    <scope>IDENTIFICATION</scope>
    <source>
        <strain evidence="2">Williams 82</strain>
    </source>
</reference>
<reference evidence="1" key="3">
    <citation type="submission" date="2018-07" db="EMBL/GenBank/DDBJ databases">
        <title>WGS assembly of Glycine max.</title>
        <authorList>
            <person name="Schmutz J."/>
            <person name="Cannon S."/>
            <person name="Schlueter J."/>
            <person name="Ma J."/>
            <person name="Mitros T."/>
            <person name="Nelson W."/>
            <person name="Hyten D."/>
            <person name="Song Q."/>
            <person name="Thelen J."/>
            <person name="Cheng J."/>
            <person name="Xu D."/>
            <person name="Hellsten U."/>
            <person name="May G."/>
            <person name="Yu Y."/>
            <person name="Sakurai T."/>
            <person name="Umezawa T."/>
            <person name="Bhattacharyya M."/>
            <person name="Sandhu D."/>
            <person name="Valliyodan B."/>
            <person name="Lindquist E."/>
            <person name="Peto M."/>
            <person name="Grant D."/>
            <person name="Shu S."/>
            <person name="Goodstein D."/>
            <person name="Barry K."/>
            <person name="Futrell-Griggs M."/>
            <person name="Abernathy B."/>
            <person name="Du J."/>
            <person name="Tian Z."/>
            <person name="Zhu L."/>
            <person name="Gill N."/>
            <person name="Joshi T."/>
            <person name="Libault M."/>
            <person name="Sethuraman A."/>
            <person name="Zhang X."/>
            <person name="Shinozaki K."/>
            <person name="Nguyen H."/>
            <person name="Wing R."/>
            <person name="Cregan P."/>
            <person name="Specht J."/>
            <person name="Grimwood J."/>
            <person name="Rokhsar D."/>
            <person name="Stacey G."/>
            <person name="Shoemaker R."/>
            <person name="Jackson S."/>
        </authorList>
    </citation>
    <scope>NUCLEOTIDE SEQUENCE</scope>
    <source>
        <tissue evidence="1">Callus</tissue>
    </source>
</reference>
<dbReference type="EnsemblPlants" id="KRH35861">
    <property type="protein sequence ID" value="KRH35861"/>
    <property type="gene ID" value="GLYMA_10G268800"/>
</dbReference>
<dbReference type="Proteomes" id="UP000008827">
    <property type="component" value="Chromosome 10"/>
</dbReference>
<evidence type="ECO:0000313" key="2">
    <source>
        <dbReference type="EnsemblPlants" id="KRH35861"/>
    </source>
</evidence>
<proteinExistence type="predicted"/>
<sequence>MVFTPNSFSTLLCIPLFYVPLRHSVDLFLQHSYLPPFGCVCYYRVECDFEFFTYLFKALFL</sequence>
<keyword evidence="3" id="KW-1185">Reference proteome</keyword>
<protein>
    <submittedName>
        <fullName evidence="1 2">Uncharacterized protein</fullName>
    </submittedName>
</protein>
<accession>A0A0R0I6P9</accession>
<evidence type="ECO:0000313" key="1">
    <source>
        <dbReference type="EMBL" id="KRH35861.1"/>
    </source>
</evidence>
<reference evidence="1 2" key="1">
    <citation type="journal article" date="2010" name="Nature">
        <title>Genome sequence of the palaeopolyploid soybean.</title>
        <authorList>
            <person name="Schmutz J."/>
            <person name="Cannon S.B."/>
            <person name="Schlueter J."/>
            <person name="Ma J."/>
            <person name="Mitros T."/>
            <person name="Nelson W."/>
            <person name="Hyten D.L."/>
            <person name="Song Q."/>
            <person name="Thelen J.J."/>
            <person name="Cheng J."/>
            <person name="Xu D."/>
            <person name="Hellsten U."/>
            <person name="May G.D."/>
            <person name="Yu Y."/>
            <person name="Sakurai T."/>
            <person name="Umezawa T."/>
            <person name="Bhattacharyya M.K."/>
            <person name="Sandhu D."/>
            <person name="Valliyodan B."/>
            <person name="Lindquist E."/>
            <person name="Peto M."/>
            <person name="Grant D."/>
            <person name="Shu S."/>
            <person name="Goodstein D."/>
            <person name="Barry K."/>
            <person name="Futrell-Griggs M."/>
            <person name="Abernathy B."/>
            <person name="Du J."/>
            <person name="Tian Z."/>
            <person name="Zhu L."/>
            <person name="Gill N."/>
            <person name="Joshi T."/>
            <person name="Libault M."/>
            <person name="Sethuraman A."/>
            <person name="Zhang X.-C."/>
            <person name="Shinozaki K."/>
            <person name="Nguyen H.T."/>
            <person name="Wing R.A."/>
            <person name="Cregan P."/>
            <person name="Specht J."/>
            <person name="Grimwood J."/>
            <person name="Rokhsar D."/>
            <person name="Stacey G."/>
            <person name="Shoemaker R.C."/>
            <person name="Jackson S.A."/>
        </authorList>
    </citation>
    <scope>NUCLEOTIDE SEQUENCE [LARGE SCALE GENOMIC DNA]</scope>
    <source>
        <strain evidence="2">cv. Williams 82</strain>
        <tissue evidence="1">Callus</tissue>
    </source>
</reference>
<dbReference type="EMBL" id="CM000843">
    <property type="protein sequence ID" value="KRH35861.1"/>
    <property type="molecule type" value="Genomic_DNA"/>
</dbReference>
<dbReference type="AlphaFoldDB" id="A0A0R0I6P9"/>